<organism evidence="2 3">
    <name type="scientific">Pectobacterium cacticida</name>
    <dbReference type="NCBI Taxonomy" id="69221"/>
    <lineage>
        <taxon>Bacteria</taxon>
        <taxon>Pseudomonadati</taxon>
        <taxon>Pseudomonadota</taxon>
        <taxon>Gammaproteobacteria</taxon>
        <taxon>Enterobacterales</taxon>
        <taxon>Pectobacteriaceae</taxon>
        <taxon>Pectobacterium</taxon>
    </lineage>
</organism>
<dbReference type="EMBL" id="CP125967">
    <property type="protein sequence ID" value="WWO39289.1"/>
    <property type="molecule type" value="Genomic_DNA"/>
</dbReference>
<keyword evidence="1" id="KW-1133">Transmembrane helix</keyword>
<sequence>MTKTSSAATTLRRFWRAQRASIAVETALALPIVLAAGMLFADFYSINLERSRMEQRVGALASVLALQKSLTTDGLSGLLNSVLPDANLGDYQLLISNVRQTGMVNWQLSRGNTPGLCAGSETPPGESYVPDLPERDVEKGSENTTMLLVEWCREGKDLGLLGGMALGGLLHVSAVNRVAIGAIELDETLAKEAGIANEDEGR</sequence>
<keyword evidence="1" id="KW-0812">Transmembrane</keyword>
<feature type="transmembrane region" description="Helical" evidence="1">
    <location>
        <begin position="20"/>
        <end position="46"/>
    </location>
</feature>
<evidence type="ECO:0008006" key="4">
    <source>
        <dbReference type="Google" id="ProtNLM"/>
    </source>
</evidence>
<keyword evidence="3" id="KW-1185">Reference proteome</keyword>
<proteinExistence type="predicted"/>
<dbReference type="Proteomes" id="UP001379444">
    <property type="component" value="Chromosome"/>
</dbReference>
<keyword evidence="1" id="KW-0472">Membrane</keyword>
<evidence type="ECO:0000256" key="1">
    <source>
        <dbReference type="SAM" id="Phobius"/>
    </source>
</evidence>
<protein>
    <recommendedName>
        <fullName evidence="4">Pilus assembly protein</fullName>
    </recommendedName>
</protein>
<accession>A0ABZ2GEA2</accession>
<gene>
    <name evidence="2" type="ORF">QNA12_04580</name>
</gene>
<evidence type="ECO:0000313" key="3">
    <source>
        <dbReference type="Proteomes" id="UP001379444"/>
    </source>
</evidence>
<dbReference type="RefSeq" id="WP_264496719.1">
    <property type="nucleotide sequence ID" value="NZ_CP109947.1"/>
</dbReference>
<reference evidence="2 3" key="1">
    <citation type="journal article" date="2024" name="Front. Plant Sci.">
        <title>Comprehensive phenomic and genomic studies of the species, Pectobacterium cacticida and proposal for reclassification as Alcorniella cacticida comb. nov.</title>
        <authorList>
            <person name="Jonca J."/>
            <person name="Pirhonen M."/>
            <person name="Waleron M.M."/>
            <person name="Gawor J."/>
            <person name="Mrozik A."/>
            <person name="Smoktunowicz M."/>
            <person name="Waleron K."/>
            <person name="Waleron M."/>
        </authorList>
    </citation>
    <scope>NUCLEOTIDE SEQUENCE [LARGE SCALE GENOMIC DNA]</scope>
    <source>
        <strain evidence="2 3">DPMP6</strain>
    </source>
</reference>
<evidence type="ECO:0000313" key="2">
    <source>
        <dbReference type="EMBL" id="WWO39289.1"/>
    </source>
</evidence>
<name>A0ABZ2GEA2_9GAMM</name>